<keyword evidence="14" id="KW-0753">Steroid metabolism</keyword>
<evidence type="ECO:0000256" key="10">
    <source>
        <dbReference type="ARBA" id="ARBA00023011"/>
    </source>
</evidence>
<keyword evidence="23" id="KW-1185">Reference proteome</keyword>
<dbReference type="Pfam" id="PF01222">
    <property type="entry name" value="ERG4_ERG24"/>
    <property type="match status" value="1"/>
</dbReference>
<dbReference type="AlphaFoldDB" id="A0A4P9XTU4"/>
<evidence type="ECO:0000256" key="13">
    <source>
        <dbReference type="ARBA" id="ARBA00023166"/>
    </source>
</evidence>
<evidence type="ECO:0000256" key="8">
    <source>
        <dbReference type="ARBA" id="ARBA00022989"/>
    </source>
</evidence>
<keyword evidence="4" id="KW-0444">Lipid biosynthesis</keyword>
<dbReference type="GO" id="GO:0050613">
    <property type="term" value="F:Delta14-sterol reductase activity"/>
    <property type="evidence" value="ECO:0007669"/>
    <property type="project" value="UniProtKB-EC"/>
</dbReference>
<feature type="transmembrane region" description="Helical" evidence="21">
    <location>
        <begin position="136"/>
        <end position="156"/>
    </location>
</feature>
<feature type="transmembrane region" description="Helical" evidence="21">
    <location>
        <begin position="168"/>
        <end position="187"/>
    </location>
</feature>
<dbReference type="EMBL" id="KZ992553">
    <property type="protein sequence ID" value="RKP08981.1"/>
    <property type="molecule type" value="Genomic_DNA"/>
</dbReference>
<keyword evidence="9" id="KW-0560">Oxidoreductase</keyword>
<evidence type="ECO:0000313" key="23">
    <source>
        <dbReference type="Proteomes" id="UP000271241"/>
    </source>
</evidence>
<evidence type="ECO:0000256" key="15">
    <source>
        <dbReference type="ARBA" id="ARBA00052254"/>
    </source>
</evidence>
<dbReference type="Proteomes" id="UP000271241">
    <property type="component" value="Unassembled WGS sequence"/>
</dbReference>
<dbReference type="InterPro" id="IPR001171">
    <property type="entry name" value="ERG24_DHCR-like"/>
</dbReference>
<evidence type="ECO:0000256" key="19">
    <source>
        <dbReference type="ARBA" id="ARBA00083315"/>
    </source>
</evidence>
<dbReference type="EC" id="1.3.1.70" evidence="3"/>
<feature type="region of interest" description="Disordered" evidence="20">
    <location>
        <begin position="1"/>
        <end position="35"/>
    </location>
</feature>
<keyword evidence="10" id="KW-0756">Sterol biosynthesis</keyword>
<dbReference type="STRING" id="78915.A0A4P9XTU4"/>
<keyword evidence="6" id="KW-0521">NADP</keyword>
<evidence type="ECO:0000256" key="1">
    <source>
        <dbReference type="ARBA" id="ARBA00004141"/>
    </source>
</evidence>
<feature type="transmembrane region" description="Helical" evidence="21">
    <location>
        <begin position="392"/>
        <end position="421"/>
    </location>
</feature>
<dbReference type="GO" id="GO:0005789">
    <property type="term" value="C:endoplasmic reticulum membrane"/>
    <property type="evidence" value="ECO:0007669"/>
    <property type="project" value="TreeGrafter"/>
</dbReference>
<evidence type="ECO:0000256" key="3">
    <source>
        <dbReference type="ARBA" id="ARBA00012413"/>
    </source>
</evidence>
<accession>A0A4P9XTU4</accession>
<dbReference type="PROSITE" id="PS01017">
    <property type="entry name" value="STEROL_REDUCT_1"/>
    <property type="match status" value="1"/>
</dbReference>
<feature type="transmembrane region" description="Helical" evidence="21">
    <location>
        <begin position="255"/>
        <end position="272"/>
    </location>
</feature>
<evidence type="ECO:0000256" key="21">
    <source>
        <dbReference type="SAM" id="Phobius"/>
    </source>
</evidence>
<evidence type="ECO:0000256" key="9">
    <source>
        <dbReference type="ARBA" id="ARBA00023002"/>
    </source>
</evidence>
<keyword evidence="11" id="KW-0443">Lipid metabolism</keyword>
<dbReference type="OrthoDB" id="5326588at2759"/>
<keyword evidence="5 21" id="KW-0812">Transmembrane</keyword>
<evidence type="ECO:0000256" key="16">
    <source>
        <dbReference type="ARBA" id="ARBA00060638"/>
    </source>
</evidence>
<keyword evidence="7" id="KW-0752">Steroid biosynthesis</keyword>
<dbReference type="InterPro" id="IPR018083">
    <property type="entry name" value="Sterol_reductase_CS"/>
</dbReference>
<comment type="catalytic activity">
    <reaction evidence="15">
        <text>4,4-dimethyl-5alpha-cholesta-8,24-dien-3beta-ol + NADP(+) = 4,4-dimethyl-5alpha-cholesta-8,14,24-trien-3beta-ol + NADPH + H(+)</text>
        <dbReference type="Rhea" id="RHEA:18561"/>
        <dbReference type="ChEBI" id="CHEBI:15378"/>
        <dbReference type="ChEBI" id="CHEBI:17813"/>
        <dbReference type="ChEBI" id="CHEBI:18364"/>
        <dbReference type="ChEBI" id="CHEBI:57783"/>
        <dbReference type="ChEBI" id="CHEBI:58349"/>
        <dbReference type="EC" id="1.3.1.70"/>
    </reaction>
    <physiologicalReaction direction="right-to-left" evidence="15">
        <dbReference type="Rhea" id="RHEA:18563"/>
    </physiologicalReaction>
</comment>
<organism evidence="22 23">
    <name type="scientific">Thamnocephalis sphaerospora</name>
    <dbReference type="NCBI Taxonomy" id="78915"/>
    <lineage>
        <taxon>Eukaryota</taxon>
        <taxon>Fungi</taxon>
        <taxon>Fungi incertae sedis</taxon>
        <taxon>Zoopagomycota</taxon>
        <taxon>Zoopagomycotina</taxon>
        <taxon>Zoopagomycetes</taxon>
        <taxon>Zoopagales</taxon>
        <taxon>Sigmoideomycetaceae</taxon>
        <taxon>Thamnocephalis</taxon>
    </lineage>
</organism>
<evidence type="ECO:0000256" key="2">
    <source>
        <dbReference type="ARBA" id="ARBA00005402"/>
    </source>
</evidence>
<dbReference type="PROSITE" id="PS01018">
    <property type="entry name" value="STEROL_REDUCT_2"/>
    <property type="match status" value="1"/>
</dbReference>
<comment type="pathway">
    <text evidence="16">Steroid biosynthesis; zymosterol biosynthesis; zymosterol from lanosterol: step 2/6.</text>
</comment>
<comment type="similarity">
    <text evidence="2">Belongs to the ERG4/ERG24 family.</text>
</comment>
<feature type="transmembrane region" description="Helical" evidence="21">
    <location>
        <begin position="41"/>
        <end position="62"/>
    </location>
</feature>
<keyword evidence="12 21" id="KW-0472">Membrane</keyword>
<evidence type="ECO:0000313" key="22">
    <source>
        <dbReference type="EMBL" id="RKP08981.1"/>
    </source>
</evidence>
<evidence type="ECO:0000256" key="4">
    <source>
        <dbReference type="ARBA" id="ARBA00022516"/>
    </source>
</evidence>
<evidence type="ECO:0000256" key="20">
    <source>
        <dbReference type="SAM" id="MobiDB-lite"/>
    </source>
</evidence>
<evidence type="ECO:0000256" key="12">
    <source>
        <dbReference type="ARBA" id="ARBA00023136"/>
    </source>
</evidence>
<dbReference type="Gene3D" id="1.20.120.1630">
    <property type="match status" value="1"/>
</dbReference>
<comment type="subcellular location">
    <subcellularLocation>
        <location evidence="1">Membrane</location>
        <topology evidence="1">Multi-pass membrane protein</topology>
    </subcellularLocation>
</comment>
<proteinExistence type="inferred from homology"/>
<evidence type="ECO:0000256" key="7">
    <source>
        <dbReference type="ARBA" id="ARBA00022955"/>
    </source>
</evidence>
<dbReference type="PANTHER" id="PTHR21257">
    <property type="entry name" value="DELTA(14)-STEROL REDUCTASE"/>
    <property type="match status" value="1"/>
</dbReference>
<feature type="transmembrane region" description="Helical" evidence="21">
    <location>
        <begin position="292"/>
        <end position="310"/>
    </location>
</feature>
<evidence type="ECO:0000256" key="6">
    <source>
        <dbReference type="ARBA" id="ARBA00022857"/>
    </source>
</evidence>
<feature type="transmembrane region" description="Helical" evidence="21">
    <location>
        <begin position="322"/>
        <end position="341"/>
    </location>
</feature>
<reference evidence="23" key="1">
    <citation type="journal article" date="2018" name="Nat. Microbiol.">
        <title>Leveraging single-cell genomics to expand the fungal tree of life.</title>
        <authorList>
            <person name="Ahrendt S.R."/>
            <person name="Quandt C.A."/>
            <person name="Ciobanu D."/>
            <person name="Clum A."/>
            <person name="Salamov A."/>
            <person name="Andreopoulos B."/>
            <person name="Cheng J.F."/>
            <person name="Woyke T."/>
            <person name="Pelin A."/>
            <person name="Henrissat B."/>
            <person name="Reynolds N.K."/>
            <person name="Benny G.L."/>
            <person name="Smith M.E."/>
            <person name="James T.Y."/>
            <person name="Grigoriev I.V."/>
        </authorList>
    </citation>
    <scope>NUCLEOTIDE SEQUENCE [LARGE SCALE GENOMIC DNA]</scope>
    <source>
        <strain evidence="23">RSA 1356</strain>
    </source>
</reference>
<evidence type="ECO:0000256" key="11">
    <source>
        <dbReference type="ARBA" id="ARBA00023098"/>
    </source>
</evidence>
<evidence type="ECO:0000256" key="17">
    <source>
        <dbReference type="ARBA" id="ARBA00074394"/>
    </source>
</evidence>
<protein>
    <recommendedName>
        <fullName evidence="17">Delta(14)-sterol reductase ERG24</fullName>
        <ecNumber evidence="3">1.3.1.70</ecNumber>
    </recommendedName>
    <alternativeName>
        <fullName evidence="19">C-14 sterol reductase ERG24</fullName>
    </alternativeName>
    <alternativeName>
        <fullName evidence="18">Sterol C14-reductase ERG24</fullName>
    </alternativeName>
</protein>
<feature type="transmembrane region" description="Helical" evidence="21">
    <location>
        <begin position="97"/>
        <end position="116"/>
    </location>
</feature>
<dbReference type="PANTHER" id="PTHR21257:SF52">
    <property type="entry name" value="DELTA(14)-STEROL REDUCTASE TM7SF2"/>
    <property type="match status" value="1"/>
</dbReference>
<dbReference type="GO" id="GO:0006696">
    <property type="term" value="P:ergosterol biosynthetic process"/>
    <property type="evidence" value="ECO:0007669"/>
    <property type="project" value="TreeGrafter"/>
</dbReference>
<keyword evidence="8 21" id="KW-1133">Transmembrane helix</keyword>
<name>A0A4P9XTU4_9FUNG</name>
<evidence type="ECO:0000256" key="5">
    <source>
        <dbReference type="ARBA" id="ARBA00022692"/>
    </source>
</evidence>
<sequence>MSVHARTVAASTPSAARGENQAKQQQKQQTELNPRTTTREFLGAPGAAAIIVICHAVLYAFYTNCTEDGCPNAQGLAWLVQSPFNFPSGWQSAYHRLGLQVYVGWLSWLLGLYCLVPGRWVRGTVLRNGTTLEYKVNALSALVLTALGCAAGLYFAGPEPFVFVYDHILHVITAGIIIASVLSVYLYTASFLPGKLLALGGNSGNPLYDFFIGRELNPRIGSFDFKYFIELRPGLIGWQVLNFCSAVKQYATHGYLTDSMVMVQVFQLWYVFDSLSNEASVLTTMDVTTDGLGWMLTFGNLCLVPFGFSLQTRYLAAHPNDLGLLKMAGILMLQAFGYWIFRSANSQKDRFRKNPEDPSVKHLSYISTKRGTRLITSGWWGYARHVNYFGDWIMGIAWCLPCGMSSIIPYFYCLYFTALLIHRERRDEHMCHLKYGGDWRRYRRIVPWRIIPYVY</sequence>
<evidence type="ECO:0000256" key="18">
    <source>
        <dbReference type="ARBA" id="ARBA00077841"/>
    </source>
</evidence>
<evidence type="ECO:0000256" key="14">
    <source>
        <dbReference type="ARBA" id="ARBA00023221"/>
    </source>
</evidence>
<gene>
    <name evidence="22" type="ORF">THASP1DRAFT_29231</name>
</gene>
<keyword evidence="13" id="KW-1207">Sterol metabolism</keyword>
<dbReference type="FunFam" id="1.20.120.1630:FF:000009">
    <property type="entry name" value="C-14 sterol reductase"/>
    <property type="match status" value="1"/>
</dbReference>